<dbReference type="GO" id="GO:0016491">
    <property type="term" value="F:oxidoreductase activity"/>
    <property type="evidence" value="ECO:0007669"/>
    <property type="project" value="UniProtKB-KW"/>
</dbReference>
<dbReference type="AlphaFoldDB" id="A0A9D1IC80"/>
<dbReference type="InterPro" id="IPR055170">
    <property type="entry name" value="GFO_IDH_MocA-like_dom"/>
</dbReference>
<dbReference type="InterPro" id="IPR036291">
    <property type="entry name" value="NAD(P)-bd_dom_sf"/>
</dbReference>
<dbReference type="EMBL" id="DVMU01000202">
    <property type="protein sequence ID" value="HIU34745.1"/>
    <property type="molecule type" value="Genomic_DNA"/>
</dbReference>
<keyword evidence="1" id="KW-0560">Oxidoreductase</keyword>
<dbReference type="GO" id="GO:0000166">
    <property type="term" value="F:nucleotide binding"/>
    <property type="evidence" value="ECO:0007669"/>
    <property type="project" value="InterPro"/>
</dbReference>
<evidence type="ECO:0000313" key="5">
    <source>
        <dbReference type="Proteomes" id="UP000824072"/>
    </source>
</evidence>
<evidence type="ECO:0000256" key="1">
    <source>
        <dbReference type="ARBA" id="ARBA00023002"/>
    </source>
</evidence>
<proteinExistence type="predicted"/>
<gene>
    <name evidence="4" type="ORF">IAB02_09295</name>
</gene>
<dbReference type="PANTHER" id="PTHR43818">
    <property type="entry name" value="BCDNA.GH03377"/>
    <property type="match status" value="1"/>
</dbReference>
<dbReference type="SUPFAM" id="SSF51735">
    <property type="entry name" value="NAD(P)-binding Rossmann-fold domains"/>
    <property type="match status" value="1"/>
</dbReference>
<dbReference type="PANTHER" id="PTHR43818:SF11">
    <property type="entry name" value="BCDNA.GH03377"/>
    <property type="match status" value="1"/>
</dbReference>
<evidence type="ECO:0000259" key="3">
    <source>
        <dbReference type="Pfam" id="PF22725"/>
    </source>
</evidence>
<accession>A0A9D1IC80</accession>
<comment type="caution">
    <text evidence="4">The sequence shown here is derived from an EMBL/GenBank/DDBJ whole genome shotgun (WGS) entry which is preliminary data.</text>
</comment>
<dbReference type="SUPFAM" id="SSF55347">
    <property type="entry name" value="Glyceraldehyde-3-phosphate dehydrogenase-like, C-terminal domain"/>
    <property type="match status" value="1"/>
</dbReference>
<dbReference type="Pfam" id="PF22725">
    <property type="entry name" value="GFO_IDH_MocA_C3"/>
    <property type="match status" value="1"/>
</dbReference>
<feature type="domain" description="GFO/IDH/MocA-like oxidoreductase" evidence="3">
    <location>
        <begin position="134"/>
        <end position="258"/>
    </location>
</feature>
<protein>
    <submittedName>
        <fullName evidence="4">Gfo/Idh/MocA family oxidoreductase</fullName>
    </submittedName>
</protein>
<reference evidence="4" key="1">
    <citation type="submission" date="2020-10" db="EMBL/GenBank/DDBJ databases">
        <authorList>
            <person name="Gilroy R."/>
        </authorList>
    </citation>
    <scope>NUCLEOTIDE SEQUENCE</scope>
    <source>
        <strain evidence="4">ChiHcec3-11533</strain>
    </source>
</reference>
<dbReference type="Gene3D" id="3.30.360.10">
    <property type="entry name" value="Dihydrodipicolinate Reductase, domain 2"/>
    <property type="match status" value="1"/>
</dbReference>
<name>A0A9D1IC80_9FIRM</name>
<evidence type="ECO:0000259" key="2">
    <source>
        <dbReference type="Pfam" id="PF01408"/>
    </source>
</evidence>
<reference evidence="4" key="2">
    <citation type="journal article" date="2021" name="PeerJ">
        <title>Extensive microbial diversity within the chicken gut microbiome revealed by metagenomics and culture.</title>
        <authorList>
            <person name="Gilroy R."/>
            <person name="Ravi A."/>
            <person name="Getino M."/>
            <person name="Pursley I."/>
            <person name="Horton D.L."/>
            <person name="Alikhan N.F."/>
            <person name="Baker D."/>
            <person name="Gharbi K."/>
            <person name="Hall N."/>
            <person name="Watson M."/>
            <person name="Adriaenssens E.M."/>
            <person name="Foster-Nyarko E."/>
            <person name="Jarju S."/>
            <person name="Secka A."/>
            <person name="Antonio M."/>
            <person name="Oren A."/>
            <person name="Chaudhuri R.R."/>
            <person name="La Ragione R."/>
            <person name="Hildebrand F."/>
            <person name="Pallen M.J."/>
        </authorList>
    </citation>
    <scope>NUCLEOTIDE SEQUENCE</scope>
    <source>
        <strain evidence="4">ChiHcec3-11533</strain>
    </source>
</reference>
<organism evidence="4 5">
    <name type="scientific">Candidatus Pullichristensenella excrementigallinarum</name>
    <dbReference type="NCBI Taxonomy" id="2840907"/>
    <lineage>
        <taxon>Bacteria</taxon>
        <taxon>Bacillati</taxon>
        <taxon>Bacillota</taxon>
        <taxon>Clostridia</taxon>
        <taxon>Candidatus Pullichristensenella</taxon>
    </lineage>
</organism>
<dbReference type="InterPro" id="IPR000683">
    <property type="entry name" value="Gfo/Idh/MocA-like_OxRdtase_N"/>
</dbReference>
<feature type="domain" description="Gfo/Idh/MocA-like oxidoreductase N-terminal" evidence="2">
    <location>
        <begin position="6"/>
        <end position="124"/>
    </location>
</feature>
<dbReference type="Gene3D" id="3.40.50.720">
    <property type="entry name" value="NAD(P)-binding Rossmann-like Domain"/>
    <property type="match status" value="1"/>
</dbReference>
<dbReference type="Proteomes" id="UP000824072">
    <property type="component" value="Unassembled WGS sequence"/>
</dbReference>
<sequence>MSDKRINVGIIGMGFGKEFIPIYQSHPNGGKIAICSRTKSTLEKLGEQYGIPESLQYTDWHEMIKNPELDAIHVVTPVMDHYPMVMEALNAGKHAACTIPMATTIAQCRDIVEAARRSGKVYMMMETSLYTREYLYAKKLNEEGKFGRIQFIRSDHTQNMAMDGWPAYWQGFPPFLNGTHALSPVISLLGKRPLSVVAHGSGHLSEERAGKYGLPFAGVTATFRFADTDVVAESTRWINEVIRQCREGFDVYGTQMSFEWEQIIDDGHVLYTGTDDAEKIHCPDTDSLLPPEIARFTRREAVSDMTHTSFRQGVGHGGSHPHLVEQFLRAIVENRKAEVNEIVAATITCAGICAHISAMNDSVRVEIPDFGFGREHQ</sequence>
<dbReference type="Pfam" id="PF01408">
    <property type="entry name" value="GFO_IDH_MocA"/>
    <property type="match status" value="1"/>
</dbReference>
<evidence type="ECO:0000313" key="4">
    <source>
        <dbReference type="EMBL" id="HIU34745.1"/>
    </source>
</evidence>
<dbReference type="InterPro" id="IPR050463">
    <property type="entry name" value="Gfo/Idh/MocA_oxidrdct_glycsds"/>
</dbReference>